<keyword evidence="7" id="KW-1185">Reference proteome</keyword>
<dbReference type="CDD" id="cd12283">
    <property type="entry name" value="RRM1_RBM39_like"/>
    <property type="match status" value="1"/>
</dbReference>
<dbReference type="PANTHER" id="PTHR48036">
    <property type="entry name" value="SPLICING FACTOR (PAD-1), PUTATIVE (AFU_ORTHOLOGUE AFUA_1G15810)-RELATED"/>
    <property type="match status" value="1"/>
</dbReference>
<feature type="domain" description="RRM" evidence="6">
    <location>
        <begin position="247"/>
        <end position="324"/>
    </location>
</feature>
<protein>
    <submittedName>
        <fullName evidence="8">RRM domain-containing protein</fullName>
    </submittedName>
</protein>
<proteinExistence type="predicted"/>
<evidence type="ECO:0000313" key="7">
    <source>
        <dbReference type="Proteomes" id="UP000887540"/>
    </source>
</evidence>
<keyword evidence="2" id="KW-0677">Repeat</keyword>
<dbReference type="CDD" id="cd12285">
    <property type="entry name" value="RRM3_RBM39_like"/>
    <property type="match status" value="1"/>
</dbReference>
<dbReference type="GO" id="GO:0005634">
    <property type="term" value="C:nucleus"/>
    <property type="evidence" value="ECO:0007669"/>
    <property type="project" value="InterPro"/>
</dbReference>
<dbReference type="SUPFAM" id="SSF54928">
    <property type="entry name" value="RNA-binding domain, RBD"/>
    <property type="match status" value="2"/>
</dbReference>
<dbReference type="NCBIfam" id="TIGR01622">
    <property type="entry name" value="SF-CC1"/>
    <property type="match status" value="1"/>
</dbReference>
<dbReference type="GO" id="GO:0006397">
    <property type="term" value="P:mRNA processing"/>
    <property type="evidence" value="ECO:0007669"/>
    <property type="project" value="InterPro"/>
</dbReference>
<dbReference type="InterPro" id="IPR012677">
    <property type="entry name" value="Nucleotide-bd_a/b_plait_sf"/>
</dbReference>
<dbReference type="Pfam" id="PF15519">
    <property type="entry name" value="RBM39linker"/>
    <property type="match status" value="1"/>
</dbReference>
<dbReference type="WBParaSite" id="ACRNAN_Path_1119.g4318.t1">
    <property type="protein sequence ID" value="ACRNAN_Path_1119.g4318.t1"/>
    <property type="gene ID" value="ACRNAN_Path_1119.g4318"/>
</dbReference>
<evidence type="ECO:0000313" key="8">
    <source>
        <dbReference type="WBParaSite" id="ACRNAN_Path_1119.g4318.t1"/>
    </source>
</evidence>
<evidence type="ECO:0000256" key="2">
    <source>
        <dbReference type="ARBA" id="ARBA00022737"/>
    </source>
</evidence>
<accession>A0A914BW18</accession>
<reference evidence="8" key="1">
    <citation type="submission" date="2022-11" db="UniProtKB">
        <authorList>
            <consortium name="WormBaseParasite"/>
        </authorList>
    </citation>
    <scope>IDENTIFICATION</scope>
</reference>
<dbReference type="SMART" id="SM00360">
    <property type="entry name" value="RRM"/>
    <property type="match status" value="3"/>
</dbReference>
<dbReference type="Pfam" id="PF00076">
    <property type="entry name" value="RRM_1"/>
    <property type="match status" value="2"/>
</dbReference>
<dbReference type="PROSITE" id="PS50102">
    <property type="entry name" value="RRM"/>
    <property type="match status" value="2"/>
</dbReference>
<dbReference type="Gene3D" id="3.30.70.330">
    <property type="match status" value="3"/>
</dbReference>
<evidence type="ECO:0000256" key="3">
    <source>
        <dbReference type="ARBA" id="ARBA00022884"/>
    </source>
</evidence>
<organism evidence="7 8">
    <name type="scientific">Acrobeloides nanus</name>
    <dbReference type="NCBI Taxonomy" id="290746"/>
    <lineage>
        <taxon>Eukaryota</taxon>
        <taxon>Metazoa</taxon>
        <taxon>Ecdysozoa</taxon>
        <taxon>Nematoda</taxon>
        <taxon>Chromadorea</taxon>
        <taxon>Rhabditida</taxon>
        <taxon>Tylenchina</taxon>
        <taxon>Cephalobomorpha</taxon>
        <taxon>Cephaloboidea</taxon>
        <taxon>Cephalobidae</taxon>
        <taxon>Acrobeloides</taxon>
    </lineage>
</organism>
<dbReference type="InterPro" id="IPR000504">
    <property type="entry name" value="RRM_dom"/>
</dbReference>
<name>A0A914BW18_9BILA</name>
<feature type="compositionally biased region" description="Basic residues" evidence="5">
    <location>
        <begin position="9"/>
        <end position="104"/>
    </location>
</feature>
<keyword evidence="1" id="KW-0597">Phosphoprotein</keyword>
<dbReference type="InterPro" id="IPR035979">
    <property type="entry name" value="RBD_domain_sf"/>
</dbReference>
<dbReference type="InterPro" id="IPR003954">
    <property type="entry name" value="RRM_euk-type"/>
</dbReference>
<evidence type="ECO:0000256" key="1">
    <source>
        <dbReference type="ARBA" id="ARBA00022553"/>
    </source>
</evidence>
<evidence type="ECO:0000256" key="4">
    <source>
        <dbReference type="PROSITE-ProRule" id="PRU00176"/>
    </source>
</evidence>
<evidence type="ECO:0000256" key="5">
    <source>
        <dbReference type="SAM" id="MobiDB-lite"/>
    </source>
</evidence>
<dbReference type="SMART" id="SM00361">
    <property type="entry name" value="RRM_1"/>
    <property type="match status" value="2"/>
</dbReference>
<dbReference type="AlphaFoldDB" id="A0A914BW18"/>
<feature type="region of interest" description="Disordered" evidence="5">
    <location>
        <begin position="1"/>
        <end position="135"/>
    </location>
</feature>
<dbReference type="InterPro" id="IPR029123">
    <property type="entry name" value="RBM39_linker"/>
</dbReference>
<keyword evidence="3 4" id="KW-0694">RNA-binding</keyword>
<feature type="domain" description="RRM" evidence="6">
    <location>
        <begin position="145"/>
        <end position="222"/>
    </location>
</feature>
<sequence length="471" mass="53691">MAKSESKKSHSRKHRSRSRSYSRSRSRSLSRSRRHKSRTRSRSRSFSRTRKLRTRSPSHSLSRSRSRSRSYRRRSRSRSHSFSPRNRRSLPNRHRRYQPSRPRYRSPPTRRLPGPERRDVMPFTSRNSPPPNAKLDMTAEERDERTVFVQQLARGTQPRDLEDFFSSVGNVRDVRIITDSRTGRSKGIAYVEFWERETVPLALGLSGQRLFGAPLIIQLTQANLNRESMKGVGGAMGFTPIPAYGPLKLCVSNLHPSITEEMLLAIFDPFGKIQQVEVPMIGPKTNKGYGYIVFQDADNARRALEQLNGFELADRTMRVTSVEEKKNELPEKTTLNEKISPPGVETHQRPSDIRTTEVPAIATQCFLLSNMFDPSAEIVPGWEVDVRDDVIDECAEHGGAVHIYVDKGSQQGNVYVKCPSVETAYKCVQSLHGRWFAGKVITANYVPVASYHTLFPDSRTATELLKSHPRE</sequence>
<evidence type="ECO:0000259" key="6">
    <source>
        <dbReference type="PROSITE" id="PS50102"/>
    </source>
</evidence>
<feature type="region of interest" description="Disordered" evidence="5">
    <location>
        <begin position="335"/>
        <end position="354"/>
    </location>
</feature>
<dbReference type="GO" id="GO:0003723">
    <property type="term" value="F:RNA binding"/>
    <property type="evidence" value="ECO:0007669"/>
    <property type="project" value="UniProtKB-UniRule"/>
</dbReference>
<dbReference type="Proteomes" id="UP000887540">
    <property type="component" value="Unplaced"/>
</dbReference>
<dbReference type="InterPro" id="IPR006509">
    <property type="entry name" value="RBM39_SF"/>
</dbReference>